<dbReference type="EMBL" id="JAGDYM010000005">
    <property type="protein sequence ID" value="MBO1901451.1"/>
    <property type="molecule type" value="Genomic_DNA"/>
</dbReference>
<dbReference type="PANTHER" id="PTHR43802:SF1">
    <property type="entry name" value="IP11341P-RELATED"/>
    <property type="match status" value="1"/>
</dbReference>
<dbReference type="AlphaFoldDB" id="A0A939S7X9"/>
<dbReference type="Gene3D" id="3.90.226.10">
    <property type="entry name" value="2-enoyl-CoA Hydratase, Chain A, domain 1"/>
    <property type="match status" value="1"/>
</dbReference>
<comment type="similarity">
    <text evidence="1">Belongs to the enoyl-CoA hydratase/isomerase family.</text>
</comment>
<sequence>MDYENILLEHDGPVAWITLNRPRRLNAMNDALLSELDHAFSELQGTRNRVVVIRGAGRAFCAGYDLSADSEEIGYAASRGPVQDRDHLLSNIELWTRIWRHEQPVIVAVHGYCAAGGAQLASMADITIVADDAKIMASPAIPIGGGYLSPLWVHLVGPKRAKLMSFDAGRRISGRTAAAWGWAAESVPAEELEEHVRELAYSIARTPGNLLRLKKEAINRIIELQGLLTYARTGAETDALLHLTPEVLQVQEWIKESGVSGAIERFQREGVPDIEDAR</sequence>
<dbReference type="CDD" id="cd06558">
    <property type="entry name" value="crotonase-like"/>
    <property type="match status" value="1"/>
</dbReference>
<accession>A0A939S7X9</accession>
<gene>
    <name evidence="2" type="ORF">J4H92_05750</name>
</gene>
<dbReference type="GO" id="GO:0003824">
    <property type="term" value="F:catalytic activity"/>
    <property type="evidence" value="ECO:0007669"/>
    <property type="project" value="UniProtKB-ARBA"/>
</dbReference>
<protein>
    <submittedName>
        <fullName evidence="2">Enoyl-CoA hydratase/isomerase family protein</fullName>
    </submittedName>
</protein>
<evidence type="ECO:0000256" key="1">
    <source>
        <dbReference type="ARBA" id="ARBA00005254"/>
    </source>
</evidence>
<dbReference type="RefSeq" id="WP_208097049.1">
    <property type="nucleotide sequence ID" value="NZ_JAGDYM010000005.1"/>
</dbReference>
<dbReference type="InterPro" id="IPR029045">
    <property type="entry name" value="ClpP/crotonase-like_dom_sf"/>
</dbReference>
<dbReference type="SUPFAM" id="SSF52096">
    <property type="entry name" value="ClpP/crotonase"/>
    <property type="match status" value="1"/>
</dbReference>
<name>A0A939S7X9_9MICO</name>
<dbReference type="PANTHER" id="PTHR43802">
    <property type="entry name" value="ENOYL-COA HYDRATASE"/>
    <property type="match status" value="1"/>
</dbReference>
<dbReference type="Pfam" id="PF00378">
    <property type="entry name" value="ECH_1"/>
    <property type="match status" value="1"/>
</dbReference>
<dbReference type="Proteomes" id="UP000664382">
    <property type="component" value="Unassembled WGS sequence"/>
</dbReference>
<reference evidence="2" key="1">
    <citation type="submission" date="2021-03" db="EMBL/GenBank/DDBJ databases">
        <title>Leucobacter chromiisoli sp. nov., isolated from chromium-containing soil of chemical plant.</title>
        <authorList>
            <person name="Xu Z."/>
        </authorList>
    </citation>
    <scope>NUCLEOTIDE SEQUENCE</scope>
    <source>
        <strain evidence="2">S27</strain>
    </source>
</reference>
<proteinExistence type="inferred from homology"/>
<organism evidence="2 3">
    <name type="scientific">Leucobacter weissii</name>
    <dbReference type="NCBI Taxonomy" id="1983706"/>
    <lineage>
        <taxon>Bacteria</taxon>
        <taxon>Bacillati</taxon>
        <taxon>Actinomycetota</taxon>
        <taxon>Actinomycetes</taxon>
        <taxon>Micrococcales</taxon>
        <taxon>Microbacteriaceae</taxon>
        <taxon>Leucobacter</taxon>
    </lineage>
</organism>
<keyword evidence="3" id="KW-1185">Reference proteome</keyword>
<dbReference type="InterPro" id="IPR001753">
    <property type="entry name" value="Enoyl-CoA_hydra/iso"/>
</dbReference>
<evidence type="ECO:0000313" key="2">
    <source>
        <dbReference type="EMBL" id="MBO1901451.1"/>
    </source>
</evidence>
<comment type="caution">
    <text evidence="2">The sequence shown here is derived from an EMBL/GenBank/DDBJ whole genome shotgun (WGS) entry which is preliminary data.</text>
</comment>
<evidence type="ECO:0000313" key="3">
    <source>
        <dbReference type="Proteomes" id="UP000664382"/>
    </source>
</evidence>